<feature type="compositionally biased region" description="Polar residues" evidence="1">
    <location>
        <begin position="99"/>
        <end position="112"/>
    </location>
</feature>
<feature type="compositionally biased region" description="Pro residues" evidence="1">
    <location>
        <begin position="51"/>
        <end position="70"/>
    </location>
</feature>
<accession>A0ABR3MV33</accession>
<dbReference type="EMBL" id="JAYMGO010000009">
    <property type="protein sequence ID" value="KAL1268487.1"/>
    <property type="molecule type" value="Genomic_DNA"/>
</dbReference>
<protein>
    <submittedName>
        <fullName evidence="2">Uncharacterized protein</fullName>
    </submittedName>
</protein>
<comment type="caution">
    <text evidence="2">The sequence shown here is derived from an EMBL/GenBank/DDBJ whole genome shotgun (WGS) entry which is preliminary data.</text>
</comment>
<sequence>MKRAEGRKSVRIGPPGGFLVDSEDESGPAPKEWLPPAPTVKFPRLSTTTLPPTPAPPVQPPPAQVPPPPQGTYIGMLQNWEPIDNVPSRDGFQTFRIGPQQSSEPGWNQDSSGNDDELITQHLTPCDPLNTSNQEEVRTAQVEETRNMVLEQISTTEGQETIMEGQVEETIMEGQVEQMSTTEEQVEQMSTTVEQETIMVEQVEQLTIMEGKEKLSTTVEQVEQETTTEGQMEQMNTMEGQDCSYHTRLEAFPIRSVVREREDEKG</sequence>
<keyword evidence="3" id="KW-1185">Reference proteome</keyword>
<feature type="region of interest" description="Disordered" evidence="1">
    <location>
        <begin position="1"/>
        <end position="135"/>
    </location>
</feature>
<evidence type="ECO:0000313" key="2">
    <source>
        <dbReference type="EMBL" id="KAL1268487.1"/>
    </source>
</evidence>
<proteinExistence type="predicted"/>
<evidence type="ECO:0000256" key="1">
    <source>
        <dbReference type="SAM" id="MobiDB-lite"/>
    </source>
</evidence>
<dbReference type="Proteomes" id="UP001558613">
    <property type="component" value="Unassembled WGS sequence"/>
</dbReference>
<organism evidence="2 3">
    <name type="scientific">Cirrhinus molitorella</name>
    <name type="common">mud carp</name>
    <dbReference type="NCBI Taxonomy" id="172907"/>
    <lineage>
        <taxon>Eukaryota</taxon>
        <taxon>Metazoa</taxon>
        <taxon>Chordata</taxon>
        <taxon>Craniata</taxon>
        <taxon>Vertebrata</taxon>
        <taxon>Euteleostomi</taxon>
        <taxon>Actinopterygii</taxon>
        <taxon>Neopterygii</taxon>
        <taxon>Teleostei</taxon>
        <taxon>Ostariophysi</taxon>
        <taxon>Cypriniformes</taxon>
        <taxon>Cyprinidae</taxon>
        <taxon>Labeoninae</taxon>
        <taxon>Labeonini</taxon>
        <taxon>Cirrhinus</taxon>
    </lineage>
</organism>
<name>A0ABR3MV33_9TELE</name>
<gene>
    <name evidence="2" type="ORF">QQF64_033850</name>
</gene>
<evidence type="ECO:0000313" key="3">
    <source>
        <dbReference type="Proteomes" id="UP001558613"/>
    </source>
</evidence>
<reference evidence="2 3" key="1">
    <citation type="submission" date="2023-09" db="EMBL/GenBank/DDBJ databases">
        <authorList>
            <person name="Wang M."/>
        </authorList>
    </citation>
    <scope>NUCLEOTIDE SEQUENCE [LARGE SCALE GENOMIC DNA]</scope>
    <source>
        <strain evidence="2">GT-2023</strain>
        <tissue evidence="2">Liver</tissue>
    </source>
</reference>